<dbReference type="EC" id="2.7.7.65" evidence="4"/>
<feature type="domain" description="PAC" evidence="2">
    <location>
        <begin position="344"/>
        <end position="396"/>
    </location>
</feature>
<dbReference type="InterPro" id="IPR000700">
    <property type="entry name" value="PAS-assoc_C"/>
</dbReference>
<dbReference type="Pfam" id="PF00990">
    <property type="entry name" value="GGDEF"/>
    <property type="match status" value="1"/>
</dbReference>
<name>A0ABZ2CEW1_9BACI</name>
<dbReference type="InterPro" id="IPR035965">
    <property type="entry name" value="PAS-like_dom_sf"/>
</dbReference>
<dbReference type="NCBIfam" id="TIGR00254">
    <property type="entry name" value="GGDEF"/>
    <property type="match status" value="1"/>
</dbReference>
<dbReference type="PANTHER" id="PTHR44757">
    <property type="entry name" value="DIGUANYLATE CYCLASE DGCP"/>
    <property type="match status" value="1"/>
</dbReference>
<gene>
    <name evidence="4" type="ORF">R4Z09_25150</name>
</gene>
<dbReference type="InterPro" id="IPR052155">
    <property type="entry name" value="Biofilm_reg_signaling"/>
</dbReference>
<evidence type="ECO:0000259" key="3">
    <source>
        <dbReference type="PROSITE" id="PS50887"/>
    </source>
</evidence>
<dbReference type="Proteomes" id="UP001357223">
    <property type="component" value="Chromosome"/>
</dbReference>
<dbReference type="InterPro" id="IPR029787">
    <property type="entry name" value="Nucleotide_cyclase"/>
</dbReference>
<feature type="domain" description="PAC" evidence="2">
    <location>
        <begin position="216"/>
        <end position="268"/>
    </location>
</feature>
<dbReference type="EMBL" id="CP137640">
    <property type="protein sequence ID" value="WVX80495.1"/>
    <property type="molecule type" value="Genomic_DNA"/>
</dbReference>
<dbReference type="CDD" id="cd01949">
    <property type="entry name" value="GGDEF"/>
    <property type="match status" value="1"/>
</dbReference>
<evidence type="ECO:0000313" key="4">
    <source>
        <dbReference type="EMBL" id="WVX80495.1"/>
    </source>
</evidence>
<dbReference type="Gene3D" id="2.10.70.100">
    <property type="match status" value="1"/>
</dbReference>
<dbReference type="InterPro" id="IPR043128">
    <property type="entry name" value="Rev_trsase/Diguanyl_cyclase"/>
</dbReference>
<dbReference type="PROSITE" id="PS50112">
    <property type="entry name" value="PAS"/>
    <property type="match status" value="3"/>
</dbReference>
<dbReference type="RefSeq" id="WP_338449426.1">
    <property type="nucleotide sequence ID" value="NZ_CP137640.1"/>
</dbReference>
<dbReference type="PROSITE" id="PS50113">
    <property type="entry name" value="PAC"/>
    <property type="match status" value="2"/>
</dbReference>
<feature type="domain" description="GGDEF" evidence="3">
    <location>
        <begin position="428"/>
        <end position="560"/>
    </location>
</feature>
<keyword evidence="4" id="KW-0808">Transferase</keyword>
<dbReference type="SUPFAM" id="SSF55785">
    <property type="entry name" value="PYP-like sensor domain (PAS domain)"/>
    <property type="match status" value="3"/>
</dbReference>
<sequence>MGFFNRLSNLIRTKYTTFKQQLDIGKNPLFSQLPDAVFIINTESHILSMNHQAKTLLGYTPEDRKNFLAKWMPNDMVDILKSNIHLTRNGESPTFNAVLLHKTGQKIPILFTLIPNGNDCIYCVCKDLRTINDYKNRISSLYDNLLYLQKITNIGSFDYDVALDTSFWSNQTYEIFGVDDCEFVPTWETIVQLIHPNDKKKYEETIQNSIDYGHDYELEHRIVRSNGEDRIAFQRGEAVKDETGKTVRLIGTVQDITEQKNLELKLIENEKQMKSVTDRLHVGIWSYDVRQNRYTLCSKGIEEMYGVAQQEFLEKNTTWFKYIHQEDLFYVLADFKRSMNGDEMTFKHRIIDANGNVKWLHHQVLPYQDADGTVIRLDGIIGDITKEKEQQDTLTFNANHDYLTKLPNRRYFEKELAETLHQSLNGLEMVAVFYLDLDRFKLINDTLGHEIGDKLLINVAKRLNHVLGDHTFLARLGGDEFAVCVKQFEEKDEVIRIAESIIQAMKEPFDLDGELVKTATSIGISFFPDDGLESLMLLKRADHALYKAKEAGRGKWMFYS</sequence>
<dbReference type="Pfam" id="PF13426">
    <property type="entry name" value="PAS_9"/>
    <property type="match status" value="1"/>
</dbReference>
<dbReference type="PANTHER" id="PTHR44757:SF2">
    <property type="entry name" value="BIOFILM ARCHITECTURE MAINTENANCE PROTEIN MBAA"/>
    <property type="match status" value="1"/>
</dbReference>
<protein>
    <submittedName>
        <fullName evidence="4">Diguanylate cyclase</fullName>
        <ecNumber evidence="4">2.7.7.65</ecNumber>
    </submittedName>
</protein>
<dbReference type="SMART" id="SM00091">
    <property type="entry name" value="PAS"/>
    <property type="match status" value="3"/>
</dbReference>
<reference evidence="4 5" key="1">
    <citation type="submission" date="2023-10" db="EMBL/GenBank/DDBJ databases">
        <title>Niallia locisalis sp.nov. isolated from a salt pond sample.</title>
        <authorList>
            <person name="Li X.-J."/>
            <person name="Dong L."/>
        </authorList>
    </citation>
    <scope>NUCLEOTIDE SEQUENCE [LARGE SCALE GENOMIC DNA]</scope>
    <source>
        <strain evidence="4 5">DSM 29761</strain>
    </source>
</reference>
<evidence type="ECO:0000313" key="5">
    <source>
        <dbReference type="Proteomes" id="UP001357223"/>
    </source>
</evidence>
<feature type="domain" description="PAS" evidence="1">
    <location>
        <begin position="29"/>
        <end position="63"/>
    </location>
</feature>
<dbReference type="Gene3D" id="3.30.70.270">
    <property type="match status" value="1"/>
</dbReference>
<dbReference type="InterPro" id="IPR000014">
    <property type="entry name" value="PAS"/>
</dbReference>
<dbReference type="InterPro" id="IPR001610">
    <property type="entry name" value="PAC"/>
</dbReference>
<dbReference type="InterPro" id="IPR013655">
    <property type="entry name" value="PAS_fold_3"/>
</dbReference>
<dbReference type="CDD" id="cd00130">
    <property type="entry name" value="PAS"/>
    <property type="match status" value="3"/>
</dbReference>
<dbReference type="Pfam" id="PF08447">
    <property type="entry name" value="PAS_3"/>
    <property type="match status" value="2"/>
</dbReference>
<evidence type="ECO:0000259" key="2">
    <source>
        <dbReference type="PROSITE" id="PS50113"/>
    </source>
</evidence>
<organism evidence="4 5">
    <name type="scientific">Niallia oryzisoli</name>
    <dbReference type="NCBI Taxonomy" id="1737571"/>
    <lineage>
        <taxon>Bacteria</taxon>
        <taxon>Bacillati</taxon>
        <taxon>Bacillota</taxon>
        <taxon>Bacilli</taxon>
        <taxon>Bacillales</taxon>
        <taxon>Bacillaceae</taxon>
        <taxon>Niallia</taxon>
    </lineage>
</organism>
<dbReference type="SMART" id="SM00086">
    <property type="entry name" value="PAC"/>
    <property type="match status" value="2"/>
</dbReference>
<proteinExistence type="predicted"/>
<feature type="domain" description="PAS" evidence="1">
    <location>
        <begin position="269"/>
        <end position="342"/>
    </location>
</feature>
<keyword evidence="5" id="KW-1185">Reference proteome</keyword>
<dbReference type="SUPFAM" id="SSF55073">
    <property type="entry name" value="Nucleotide cyclase"/>
    <property type="match status" value="1"/>
</dbReference>
<dbReference type="SMART" id="SM00267">
    <property type="entry name" value="GGDEF"/>
    <property type="match status" value="1"/>
</dbReference>
<evidence type="ECO:0000259" key="1">
    <source>
        <dbReference type="PROSITE" id="PS50112"/>
    </source>
</evidence>
<dbReference type="Gene3D" id="3.30.450.20">
    <property type="entry name" value="PAS domain"/>
    <property type="match status" value="3"/>
</dbReference>
<dbReference type="GO" id="GO:0052621">
    <property type="term" value="F:diguanylate cyclase activity"/>
    <property type="evidence" value="ECO:0007669"/>
    <property type="project" value="UniProtKB-EC"/>
</dbReference>
<keyword evidence="4" id="KW-0548">Nucleotidyltransferase</keyword>
<dbReference type="NCBIfam" id="TIGR00229">
    <property type="entry name" value="sensory_box"/>
    <property type="match status" value="2"/>
</dbReference>
<dbReference type="PROSITE" id="PS50887">
    <property type="entry name" value="GGDEF"/>
    <property type="match status" value="1"/>
</dbReference>
<accession>A0ABZ2CEW1</accession>
<feature type="domain" description="PAS" evidence="1">
    <location>
        <begin position="157"/>
        <end position="213"/>
    </location>
</feature>
<dbReference type="InterPro" id="IPR000160">
    <property type="entry name" value="GGDEF_dom"/>
</dbReference>